<dbReference type="Proteomes" id="UP000068905">
    <property type="component" value="Chromosome"/>
</dbReference>
<dbReference type="RefSeq" id="WP_020025913.1">
    <property type="nucleotide sequence ID" value="NZ_CP006911.1"/>
</dbReference>
<proteinExistence type="predicted"/>
<dbReference type="STRING" id="1125411.W908_06030"/>
<evidence type="ECO:0000313" key="4">
    <source>
        <dbReference type="Proteomes" id="UP000068905"/>
    </source>
</evidence>
<feature type="domain" description="Transglycosylase SLT" evidence="2">
    <location>
        <begin position="8"/>
        <end position="189"/>
    </location>
</feature>
<evidence type="ECO:0000256" key="1">
    <source>
        <dbReference type="SAM" id="SignalP"/>
    </source>
</evidence>
<dbReference type="KEGG" id="tsn:W908_06030"/>
<dbReference type="AlphaFoldDB" id="A0A0M4M355"/>
<dbReference type="SUPFAM" id="SSF53955">
    <property type="entry name" value="Lysozyme-like"/>
    <property type="match status" value="1"/>
</dbReference>
<feature type="signal peptide" evidence="1">
    <location>
        <begin position="1"/>
        <end position="23"/>
    </location>
</feature>
<dbReference type="InterPro" id="IPR023346">
    <property type="entry name" value="Lysozyme-like_dom_sf"/>
</dbReference>
<organism evidence="3 4">
    <name type="scientific">Candidatus Pseudothioglobus singularis PS1</name>
    <dbReference type="NCBI Taxonomy" id="1125411"/>
    <lineage>
        <taxon>Bacteria</taxon>
        <taxon>Pseudomonadati</taxon>
        <taxon>Pseudomonadota</taxon>
        <taxon>Gammaproteobacteria</taxon>
        <taxon>Candidatus Pseudothioglobaceae</taxon>
        <taxon>Candidatus Pseudothioglobus</taxon>
    </lineage>
</organism>
<dbReference type="Gene3D" id="1.10.530.10">
    <property type="match status" value="1"/>
</dbReference>
<dbReference type="OrthoDB" id="9789144at2"/>
<dbReference type="PROSITE" id="PS51257">
    <property type="entry name" value="PROKAR_LIPOPROTEIN"/>
    <property type="match status" value="1"/>
</dbReference>
<sequence>MKRLLALGLLVAVTISGCLSTPAREVTNVCNLLDEKVSWYRAAKLSEEKWKVPMHLQLAIIHQESRFASRAKPPRNKIFGFIPGARPTDSYGYTQAKKATWEWYQLKTGKKDARRDNFSDAIDFVGWYANQSNLRSKISKTDAYRQYLAYHEGHGGYNKKSYEKKDWLISIAKKVENKSNTYKSQLSQCREQLDSNRIWTLF</sequence>
<name>A0A0M4M355_9GAMM</name>
<evidence type="ECO:0000259" key="2">
    <source>
        <dbReference type="Pfam" id="PF19489"/>
    </source>
</evidence>
<keyword evidence="4" id="KW-1185">Reference proteome</keyword>
<keyword evidence="1" id="KW-0732">Signal</keyword>
<dbReference type="Pfam" id="PF19489">
    <property type="entry name" value="SLT_4"/>
    <property type="match status" value="1"/>
</dbReference>
<dbReference type="EMBL" id="CP006911">
    <property type="protein sequence ID" value="ALE02129.1"/>
    <property type="molecule type" value="Genomic_DNA"/>
</dbReference>
<dbReference type="PATRIC" id="fig|1125411.7.peg.1188"/>
<gene>
    <name evidence="3" type="ORF">W908_06030</name>
</gene>
<protein>
    <submittedName>
        <fullName evidence="3">Lytic transglycosylase</fullName>
    </submittedName>
</protein>
<reference evidence="3 4" key="1">
    <citation type="journal article" date="2015" name="Genome Announc.">
        <title>Genome Sequence of 'Candidatus Thioglobus singularis' Strain PS1, a Mixotroph from the SUP05 Clade of Marine Gammaproteobacteria.</title>
        <authorList>
            <person name="Marshall K.T."/>
            <person name="Morris R.M."/>
        </authorList>
    </citation>
    <scope>NUCLEOTIDE SEQUENCE [LARGE SCALE GENOMIC DNA]</scope>
    <source>
        <strain evidence="3 4">PS1</strain>
    </source>
</reference>
<feature type="chain" id="PRO_5005798094" evidence="1">
    <location>
        <begin position="24"/>
        <end position="202"/>
    </location>
</feature>
<accession>A0A0M4M355</accession>
<evidence type="ECO:0000313" key="3">
    <source>
        <dbReference type="EMBL" id="ALE02129.1"/>
    </source>
</evidence>
<dbReference type="InterPro" id="IPR045795">
    <property type="entry name" value="SLT_4"/>
</dbReference>